<evidence type="ECO:0008006" key="3">
    <source>
        <dbReference type="Google" id="ProtNLM"/>
    </source>
</evidence>
<dbReference type="EMBL" id="BMKI01000038">
    <property type="protein sequence ID" value="GGD06253.1"/>
    <property type="molecule type" value="Genomic_DNA"/>
</dbReference>
<accession>A0ABQ1PY63</accession>
<evidence type="ECO:0000313" key="1">
    <source>
        <dbReference type="EMBL" id="GGD06253.1"/>
    </source>
</evidence>
<comment type="caution">
    <text evidence="1">The sequence shown here is derived from an EMBL/GenBank/DDBJ whole genome shotgun (WGS) entry which is preliminary data.</text>
</comment>
<dbReference type="RefSeq" id="WP_088269574.1">
    <property type="nucleotide sequence ID" value="NZ_BMKI01000038.1"/>
</dbReference>
<name>A0ABQ1PY63_9ENTE</name>
<dbReference type="Proteomes" id="UP000630615">
    <property type="component" value="Unassembled WGS sequence"/>
</dbReference>
<keyword evidence="2" id="KW-1185">Reference proteome</keyword>
<proteinExistence type="predicted"/>
<reference evidence="2" key="1">
    <citation type="journal article" date="2019" name="Int. J. Syst. Evol. Microbiol.">
        <title>The Global Catalogue of Microorganisms (GCM) 10K type strain sequencing project: providing services to taxonomists for standard genome sequencing and annotation.</title>
        <authorList>
            <consortium name="The Broad Institute Genomics Platform"/>
            <consortium name="The Broad Institute Genome Sequencing Center for Infectious Disease"/>
            <person name="Wu L."/>
            <person name="Ma J."/>
        </authorList>
    </citation>
    <scope>NUCLEOTIDE SEQUENCE [LARGE SCALE GENOMIC DNA]</scope>
    <source>
        <strain evidence="2">CGMCC 1.15942</strain>
    </source>
</reference>
<organism evidence="1 2">
    <name type="scientific">Enterococcus wangshanyuanii</name>
    <dbReference type="NCBI Taxonomy" id="2005703"/>
    <lineage>
        <taxon>Bacteria</taxon>
        <taxon>Bacillati</taxon>
        <taxon>Bacillota</taxon>
        <taxon>Bacilli</taxon>
        <taxon>Lactobacillales</taxon>
        <taxon>Enterococcaceae</taxon>
        <taxon>Enterococcus</taxon>
    </lineage>
</organism>
<protein>
    <recommendedName>
        <fullName evidence="3">DUF2187 domain-containing protein</fullName>
    </recommendedName>
</protein>
<evidence type="ECO:0000313" key="2">
    <source>
        <dbReference type="Proteomes" id="UP000630615"/>
    </source>
</evidence>
<gene>
    <name evidence="1" type="ORF">GCM10011573_39590</name>
</gene>
<sequence>MSAPERKLHRSASSIYSIGFVNNTRKARKKIPNDLEIGDQALIDCDVVVKIINKGNCAATVEFSNGDRTVISYDRLSKLQKEPTSFADEEGQ</sequence>